<evidence type="ECO:0000256" key="1">
    <source>
        <dbReference type="SAM" id="MobiDB-lite"/>
    </source>
</evidence>
<organism evidence="2 3">
    <name type="scientific">Halopenitus salinus</name>
    <dbReference type="NCBI Taxonomy" id="1198295"/>
    <lineage>
        <taxon>Archaea</taxon>
        <taxon>Methanobacteriati</taxon>
        <taxon>Methanobacteriota</taxon>
        <taxon>Stenosarchaea group</taxon>
        <taxon>Halobacteria</taxon>
        <taxon>Halobacteriales</taxon>
        <taxon>Haloferacaceae</taxon>
        <taxon>Halopenitus</taxon>
    </lineage>
</organism>
<dbReference type="PROSITE" id="PS51318">
    <property type="entry name" value="TAT"/>
    <property type="match status" value="1"/>
</dbReference>
<proteinExistence type="predicted"/>
<evidence type="ECO:0000313" key="2">
    <source>
        <dbReference type="EMBL" id="MFC6892377.1"/>
    </source>
</evidence>
<evidence type="ECO:0000313" key="3">
    <source>
        <dbReference type="Proteomes" id="UP001596296"/>
    </source>
</evidence>
<dbReference type="EMBL" id="JBHSXL010000006">
    <property type="protein sequence ID" value="MFC6892377.1"/>
    <property type="molecule type" value="Genomic_DNA"/>
</dbReference>
<name>A0ABD5UYG0_9EURY</name>
<dbReference type="InterPro" id="IPR045396">
    <property type="entry name" value="DUF6517"/>
</dbReference>
<accession>A0ABD5UYG0</accession>
<dbReference type="AlphaFoldDB" id="A0ABD5UYG0"/>
<comment type="caution">
    <text evidence="2">The sequence shown here is derived from an EMBL/GenBank/DDBJ whole genome shotgun (WGS) entry which is preliminary data.</text>
</comment>
<feature type="compositionally biased region" description="Basic and acidic residues" evidence="1">
    <location>
        <begin position="29"/>
        <end position="43"/>
    </location>
</feature>
<dbReference type="InterPro" id="IPR006311">
    <property type="entry name" value="TAT_signal"/>
</dbReference>
<protein>
    <submittedName>
        <fullName evidence="2">DUF6517 family protein</fullName>
    </submittedName>
</protein>
<sequence>MSDRHDSSIDREDASTDREGASVDPDDASADRDDARIDSDRRSNRSGGTSRRRFLLAGGAVGMAGLAGCTTFDVARGEVVEFEAGTATVADAALSETDYELNDVTTETRTHEVDVPGGTRTVRVKNRVAEYDKAVDLFGERYQAAVFVTLATPRVELLGRSYNPIADMDNAELAEVVLSRYDDASDPERGSEYTTSILGTDATVVVYTAQGNVQGTDISIDLELHVADPVGTGGDFVVPVAAYPDSFGDGENVRRMMNAIEHANE</sequence>
<feature type="region of interest" description="Disordered" evidence="1">
    <location>
        <begin position="1"/>
        <end position="49"/>
    </location>
</feature>
<reference evidence="2 3" key="1">
    <citation type="journal article" date="2019" name="Int. J. Syst. Evol. Microbiol.">
        <title>The Global Catalogue of Microorganisms (GCM) 10K type strain sequencing project: providing services to taxonomists for standard genome sequencing and annotation.</title>
        <authorList>
            <consortium name="The Broad Institute Genomics Platform"/>
            <consortium name="The Broad Institute Genome Sequencing Center for Infectious Disease"/>
            <person name="Wu L."/>
            <person name="Ma J."/>
        </authorList>
    </citation>
    <scope>NUCLEOTIDE SEQUENCE [LARGE SCALE GENOMIC DNA]</scope>
    <source>
        <strain evidence="2 3">SKJ47</strain>
    </source>
</reference>
<dbReference type="Pfam" id="PF20127">
    <property type="entry name" value="DUF6517"/>
    <property type="match status" value="1"/>
</dbReference>
<dbReference type="RefSeq" id="WP_379742436.1">
    <property type="nucleotide sequence ID" value="NZ_JBHSVN010000001.1"/>
</dbReference>
<dbReference type="Proteomes" id="UP001596296">
    <property type="component" value="Unassembled WGS sequence"/>
</dbReference>
<keyword evidence="3" id="KW-1185">Reference proteome</keyword>
<feature type="compositionally biased region" description="Basic and acidic residues" evidence="1">
    <location>
        <begin position="1"/>
        <end position="21"/>
    </location>
</feature>
<gene>
    <name evidence="2" type="ORF">ACFQE9_07100</name>
</gene>